<evidence type="ECO:0000256" key="5">
    <source>
        <dbReference type="ARBA" id="ARBA00023163"/>
    </source>
</evidence>
<dbReference type="CDD" id="cd00383">
    <property type="entry name" value="trans_reg_C"/>
    <property type="match status" value="1"/>
</dbReference>
<dbReference type="GO" id="GO:0006355">
    <property type="term" value="P:regulation of DNA-templated transcription"/>
    <property type="evidence" value="ECO:0007669"/>
    <property type="project" value="InterPro"/>
</dbReference>
<dbReference type="PROSITE" id="PS51755">
    <property type="entry name" value="OMPR_PHOB"/>
    <property type="match status" value="1"/>
</dbReference>
<dbReference type="GO" id="GO:0005829">
    <property type="term" value="C:cytosol"/>
    <property type="evidence" value="ECO:0007669"/>
    <property type="project" value="TreeGrafter"/>
</dbReference>
<evidence type="ECO:0000259" key="8">
    <source>
        <dbReference type="PROSITE" id="PS51755"/>
    </source>
</evidence>
<evidence type="ECO:0000256" key="4">
    <source>
        <dbReference type="ARBA" id="ARBA00023125"/>
    </source>
</evidence>
<dbReference type="SMART" id="SM00862">
    <property type="entry name" value="Trans_reg_C"/>
    <property type="match status" value="1"/>
</dbReference>
<evidence type="ECO:0000256" key="3">
    <source>
        <dbReference type="ARBA" id="ARBA00023015"/>
    </source>
</evidence>
<protein>
    <submittedName>
        <fullName evidence="9">Alkaline phosphatase synthesis transcriptional regulatory protein</fullName>
    </submittedName>
</protein>
<evidence type="ECO:0000256" key="6">
    <source>
        <dbReference type="PROSITE-ProRule" id="PRU01091"/>
    </source>
</evidence>
<dbReference type="GO" id="GO:0032993">
    <property type="term" value="C:protein-DNA complex"/>
    <property type="evidence" value="ECO:0007669"/>
    <property type="project" value="TreeGrafter"/>
</dbReference>
<comment type="caution">
    <text evidence="9">The sequence shown here is derived from an EMBL/GenBank/DDBJ whole genome shotgun (WGS) entry which is preliminary data.</text>
</comment>
<dbReference type="InterPro" id="IPR001867">
    <property type="entry name" value="OmpR/PhoB-type_DNA-bd"/>
</dbReference>
<dbReference type="OrthoDB" id="7864019at2"/>
<keyword evidence="2" id="KW-0902">Two-component regulatory system</keyword>
<feature type="DNA-binding region" description="OmpR/PhoB-type" evidence="6">
    <location>
        <begin position="176"/>
        <end position="275"/>
    </location>
</feature>
<evidence type="ECO:0000256" key="2">
    <source>
        <dbReference type="ARBA" id="ARBA00023012"/>
    </source>
</evidence>
<reference evidence="9 10" key="1">
    <citation type="submission" date="2013-04" db="EMBL/GenBank/DDBJ databases">
        <title>Shimia sp. 22II-S11-Z10 Genome Sequencing.</title>
        <authorList>
            <person name="Lai Q."/>
            <person name="Li G."/>
            <person name="Shao Z."/>
        </authorList>
    </citation>
    <scope>NUCLEOTIDE SEQUENCE [LARGE SCALE GENOMIC DNA]</scope>
    <source>
        <strain evidence="10">22II-S11-Z10</strain>
    </source>
</reference>
<keyword evidence="5" id="KW-0804">Transcription</keyword>
<keyword evidence="10" id="KW-1185">Reference proteome</keyword>
<sequence length="275" mass="30716">MKKGLFVVSVLALAMSAVLFLRPDPWTVAKDYARQNAAELIALVPKNDLIGVRVAEHGALLQLALWDASGTVLYPLPDSFSPLKNELDQYDLNDVRAVLTEADETIWTPFDREGRQVLYCQRAPAACLIYDRAELAALLGFANLDTQSARIRHGAAVALAMTSAALAGLALWRQRQQKPVSAGFELLPEQFSARRDGREIQLTKRDTKLLVLLQARAGTVVTRDELYDEGWGREFMPNSRALDQHIINLRRKLDPNKDHPELIETVRGIGYRFVG</sequence>
<keyword evidence="7" id="KW-0732">Signal</keyword>
<evidence type="ECO:0000256" key="1">
    <source>
        <dbReference type="ARBA" id="ARBA00022553"/>
    </source>
</evidence>
<evidence type="ECO:0000256" key="7">
    <source>
        <dbReference type="SAM" id="SignalP"/>
    </source>
</evidence>
<dbReference type="SUPFAM" id="SSF46894">
    <property type="entry name" value="C-terminal effector domain of the bipartite response regulators"/>
    <property type="match status" value="1"/>
</dbReference>
<proteinExistence type="predicted"/>
<dbReference type="InterPro" id="IPR039420">
    <property type="entry name" value="WalR-like"/>
</dbReference>
<feature type="chain" id="PRO_5001567057" evidence="7">
    <location>
        <begin position="21"/>
        <end position="275"/>
    </location>
</feature>
<dbReference type="Gene3D" id="1.10.10.10">
    <property type="entry name" value="Winged helix-like DNA-binding domain superfamily/Winged helix DNA-binding domain"/>
    <property type="match status" value="1"/>
</dbReference>
<dbReference type="EMBL" id="AQQY01000005">
    <property type="protein sequence ID" value="KCV82134.1"/>
    <property type="molecule type" value="Genomic_DNA"/>
</dbReference>
<dbReference type="InterPro" id="IPR016032">
    <property type="entry name" value="Sig_transdc_resp-reg_C-effctor"/>
</dbReference>
<evidence type="ECO:0000313" key="9">
    <source>
        <dbReference type="EMBL" id="KCV82134.1"/>
    </source>
</evidence>
<name>A0A058ZKI4_9RHOB</name>
<dbReference type="Pfam" id="PF00486">
    <property type="entry name" value="Trans_reg_C"/>
    <property type="match status" value="1"/>
</dbReference>
<dbReference type="STRING" id="1461693.ATO10_09823"/>
<dbReference type="InterPro" id="IPR036388">
    <property type="entry name" value="WH-like_DNA-bd_sf"/>
</dbReference>
<dbReference type="Proteomes" id="UP000024836">
    <property type="component" value="Unassembled WGS sequence"/>
</dbReference>
<organism evidence="9 10">
    <name type="scientific">Actibacterium atlanticum</name>
    <dbReference type="NCBI Taxonomy" id="1461693"/>
    <lineage>
        <taxon>Bacteria</taxon>
        <taxon>Pseudomonadati</taxon>
        <taxon>Pseudomonadota</taxon>
        <taxon>Alphaproteobacteria</taxon>
        <taxon>Rhodobacterales</taxon>
        <taxon>Roseobacteraceae</taxon>
        <taxon>Actibacterium</taxon>
    </lineage>
</organism>
<dbReference type="GO" id="GO:0000976">
    <property type="term" value="F:transcription cis-regulatory region binding"/>
    <property type="evidence" value="ECO:0007669"/>
    <property type="project" value="TreeGrafter"/>
</dbReference>
<evidence type="ECO:0000313" key="10">
    <source>
        <dbReference type="Proteomes" id="UP000024836"/>
    </source>
</evidence>
<accession>A0A058ZKI4</accession>
<dbReference type="PANTHER" id="PTHR48111">
    <property type="entry name" value="REGULATOR OF RPOS"/>
    <property type="match status" value="1"/>
</dbReference>
<dbReference type="PANTHER" id="PTHR48111:SF1">
    <property type="entry name" value="TWO-COMPONENT RESPONSE REGULATOR ORR33"/>
    <property type="match status" value="1"/>
</dbReference>
<keyword evidence="4 6" id="KW-0238">DNA-binding</keyword>
<keyword evidence="1" id="KW-0597">Phosphoprotein</keyword>
<dbReference type="AlphaFoldDB" id="A0A058ZKI4"/>
<dbReference type="eggNOG" id="COG0745">
    <property type="taxonomic scope" value="Bacteria"/>
</dbReference>
<keyword evidence="3" id="KW-0805">Transcription regulation</keyword>
<feature type="domain" description="OmpR/PhoB-type" evidence="8">
    <location>
        <begin position="176"/>
        <end position="275"/>
    </location>
</feature>
<gene>
    <name evidence="9" type="ORF">ATO10_09823</name>
</gene>
<dbReference type="GO" id="GO:0000156">
    <property type="term" value="F:phosphorelay response regulator activity"/>
    <property type="evidence" value="ECO:0007669"/>
    <property type="project" value="TreeGrafter"/>
</dbReference>
<feature type="signal peptide" evidence="7">
    <location>
        <begin position="1"/>
        <end position="20"/>
    </location>
</feature>
<dbReference type="RefSeq" id="WP_051598067.1">
    <property type="nucleotide sequence ID" value="NZ_AQQY01000005.1"/>
</dbReference>